<keyword evidence="13" id="KW-1185">Reference proteome</keyword>
<evidence type="ECO:0000256" key="7">
    <source>
        <dbReference type="SAM" id="MobiDB-lite"/>
    </source>
</evidence>
<keyword evidence="3" id="KW-0479">Metal-binding</keyword>
<dbReference type="EMBL" id="LGTZ01000020">
    <property type="protein sequence ID" value="OJD28285.1"/>
    <property type="molecule type" value="Genomic_DNA"/>
</dbReference>
<feature type="compositionally biased region" description="Low complexity" evidence="7">
    <location>
        <begin position="75"/>
        <end position="97"/>
    </location>
</feature>
<evidence type="ECO:0000259" key="9">
    <source>
        <dbReference type="Pfam" id="PF05193"/>
    </source>
</evidence>
<dbReference type="STRING" id="1658174.A0A1J9RKZ6"/>
<dbReference type="Proteomes" id="UP000242791">
    <property type="component" value="Unassembled WGS sequence"/>
</dbReference>
<accession>A0A1J9RKZ6</accession>
<dbReference type="PANTHER" id="PTHR43690:SF18">
    <property type="entry name" value="INSULIN-DEGRADING ENZYME-RELATED"/>
    <property type="match status" value="1"/>
</dbReference>
<feature type="domain" description="Peptidase M16 N-terminal" evidence="8">
    <location>
        <begin position="140"/>
        <end position="221"/>
    </location>
</feature>
<dbReference type="FunFam" id="3.30.830.10:FF:000005">
    <property type="entry name" value="nardilysin isoform X1"/>
    <property type="match status" value="1"/>
</dbReference>
<comment type="similarity">
    <text evidence="1">Belongs to the peptidase M16 family.</text>
</comment>
<feature type="domain" description="Peptidase M16 middle/third" evidence="10">
    <location>
        <begin position="540"/>
        <end position="828"/>
    </location>
</feature>
<dbReference type="GO" id="GO:0043171">
    <property type="term" value="P:peptide catabolic process"/>
    <property type="evidence" value="ECO:0007669"/>
    <property type="project" value="TreeGrafter"/>
</dbReference>
<dbReference type="InterPro" id="IPR007863">
    <property type="entry name" value="Peptidase_M16_C"/>
</dbReference>
<dbReference type="InterPro" id="IPR011249">
    <property type="entry name" value="Metalloenz_LuxS/M16"/>
</dbReference>
<dbReference type="GO" id="GO:0046872">
    <property type="term" value="F:metal ion binding"/>
    <property type="evidence" value="ECO:0007669"/>
    <property type="project" value="UniProtKB-KW"/>
</dbReference>
<dbReference type="GO" id="GO:0005829">
    <property type="term" value="C:cytosol"/>
    <property type="evidence" value="ECO:0007669"/>
    <property type="project" value="TreeGrafter"/>
</dbReference>
<dbReference type="Pfam" id="PF16187">
    <property type="entry name" value="Peptidase_M16_M"/>
    <property type="match status" value="1"/>
</dbReference>
<feature type="domain" description="Peptidase M16 N-terminal" evidence="8">
    <location>
        <begin position="275"/>
        <end position="329"/>
    </location>
</feature>
<dbReference type="InterPro" id="IPR032632">
    <property type="entry name" value="Peptidase_M16_M"/>
</dbReference>
<sequence length="1276" mass="144233">MPSRPLVRLINTTTVLTSIPARSLLPRHFPLHIPFHIPYPRLISLHKIPSIAVPHSVFNNPFARSCFSSRRRHLSSSSSASVPQQQQQQQQQQQYQVHPLYQKPQHTMAIVERLAEDLEKPSVDDRSYRVIRLPNKLEALLVHDPDTDKASASVNVNVGNFSDDDDLPGIAHAVEHALFMGTKKYPKENAYNQYLAAHSGHSNAYTAATETNYYFEVAATATAVSKIAQPTTPTTPSIPVEVEPLTDGLSRSTLAATTTVADSAASSSSDLVPPLYGALDRFAQFFIAPLFLESTLDRELRAVDSENKKNLQNDAWRLMQLNKSLSNPKHPYHHFSTGNLQTLRDGPQSRGVNVRDEFIRFYETNYSANRMKLVVLGRESLDELEGWVAELFADVKNKDLPQNRWDDVQPYTPADLQKICFAKPVMDTRSLEIFFPYQDEENLYESKPSRYISHLIGHEGPGSILAYIKAKGWAYGLSAGAMPICPGSAFFTISVRLTEDGINNYHEVIKTIFQYISILKSRAPEEWIFEEMKNLAEVDFKFKQKSPASRFTSSLSSVMQKPFPRDWLLSGPNLMRKFDEQAIQRGLDCFRIDNFNIELVSQTYPGNWDSKERWYGTEHKVEKVPGDLLSEIGRILESPSYNPMPDLHLPHRNEFVPTRLEVEKKEVAEPAKRPTLIRNDDRVRAWFKKDDTFYVPKASVQIVLRNPLAYATPGNNVLTRIACALIQDDLQEYSYDAELGGLDYNLTASVFGLEVSVSGYNDKMAVLLEKVLHSMRDFKVKPDRFKVVKQRMADAFSNSEYQQPYYQVGNVTRYLTAEKTWITEQLAAELEHIELEDVAAFFPQLLRQTHIELLGHGNLYKEDVLKMANMVESSFRSRPLPQSQWHVRRNIIVPPGSNYIYEKTLKDPANINHCIEYYLFVGDIMETQLRAKSLLFGQLTNEPAFDQLRTQEQLGYVVWSGIRYGATTMGYRVIIQSERTNQYLESRIEAFLARFAGTLDSMTDEEFEGHKRSLINKRLEKLKNLNSETNRFWSHIGSEYFDFTQHRTDAEKVSELTKGDMVEFYRQYIDPQSQTRAKLSIHLNAQSSVQHQSADACVVLNAAADERKMGLIEQLSNIVSSSLTEFDSEKFKASFADVNFMTSDAATNKDAIALAVRGFLETELKPESEKVASILESTSKVLDELLQGFGILSPTSTTGDTTAPIIEKANGAVNGTINGMTNGAMNGHVATPPAISKRVQPVYIINVPDYKARLAVSAGPSPIVDLSEFEEIDSKL</sequence>
<keyword evidence="6" id="KW-0482">Metalloprotease</keyword>
<dbReference type="InterPro" id="IPR054734">
    <property type="entry name" value="PqqF-like_C_4"/>
</dbReference>
<dbReference type="Gene3D" id="3.30.830.10">
    <property type="entry name" value="Metalloenzyme, LuxS/M16 peptidase-like"/>
    <property type="match status" value="4"/>
</dbReference>
<evidence type="ECO:0000256" key="1">
    <source>
        <dbReference type="ARBA" id="ARBA00007261"/>
    </source>
</evidence>
<dbReference type="OrthoDB" id="952271at2759"/>
<feature type="region of interest" description="Disordered" evidence="7">
    <location>
        <begin position="73"/>
        <end position="97"/>
    </location>
</feature>
<name>A0A1J9RKZ6_9EURO</name>
<keyword evidence="4" id="KW-0378">Hydrolase</keyword>
<dbReference type="GO" id="GO:0051603">
    <property type="term" value="P:proteolysis involved in protein catabolic process"/>
    <property type="evidence" value="ECO:0007669"/>
    <property type="project" value="TreeGrafter"/>
</dbReference>
<dbReference type="GO" id="GO:0005739">
    <property type="term" value="C:mitochondrion"/>
    <property type="evidence" value="ECO:0007669"/>
    <property type="project" value="TreeGrafter"/>
</dbReference>
<evidence type="ECO:0000259" key="8">
    <source>
        <dbReference type="Pfam" id="PF00675"/>
    </source>
</evidence>
<dbReference type="FunFam" id="3.30.830.10:FF:000003">
    <property type="entry name" value="Insulin-degrading enzyme"/>
    <property type="match status" value="1"/>
</dbReference>
<comment type="caution">
    <text evidence="12">The sequence shown here is derived from an EMBL/GenBank/DDBJ whole genome shotgun (WGS) entry which is preliminary data.</text>
</comment>
<dbReference type="Pfam" id="PF05193">
    <property type="entry name" value="Peptidase_M16_C"/>
    <property type="match status" value="1"/>
</dbReference>
<protein>
    <recommendedName>
        <fullName evidence="14">Insulysin</fullName>
    </recommendedName>
</protein>
<reference evidence="12 13" key="1">
    <citation type="submission" date="2015-08" db="EMBL/GenBank/DDBJ databases">
        <title>Emmonsia species relationships and genome sequence.</title>
        <authorList>
            <person name="Cuomo C.A."/>
            <person name="Schwartz I.S."/>
            <person name="Kenyon C."/>
            <person name="De Hoog G.S."/>
            <person name="Govender N.P."/>
            <person name="Botha A."/>
            <person name="Moreno L."/>
            <person name="De Vries M."/>
            <person name="Munoz J.F."/>
            <person name="Stielow J.B."/>
        </authorList>
    </citation>
    <scope>NUCLEOTIDE SEQUENCE [LARGE SCALE GENOMIC DNA]</scope>
    <source>
        <strain evidence="12 13">EI222</strain>
    </source>
</reference>
<dbReference type="InterPro" id="IPR050626">
    <property type="entry name" value="Peptidase_M16"/>
</dbReference>
<evidence type="ECO:0000256" key="2">
    <source>
        <dbReference type="ARBA" id="ARBA00022670"/>
    </source>
</evidence>
<evidence type="ECO:0000259" key="11">
    <source>
        <dbReference type="Pfam" id="PF22456"/>
    </source>
</evidence>
<dbReference type="Pfam" id="PF00675">
    <property type="entry name" value="Peptidase_M16"/>
    <property type="match status" value="2"/>
</dbReference>
<keyword evidence="2" id="KW-0645">Protease</keyword>
<organism evidence="12 13">
    <name type="scientific">Blastomyces percursus</name>
    <dbReference type="NCBI Taxonomy" id="1658174"/>
    <lineage>
        <taxon>Eukaryota</taxon>
        <taxon>Fungi</taxon>
        <taxon>Dikarya</taxon>
        <taxon>Ascomycota</taxon>
        <taxon>Pezizomycotina</taxon>
        <taxon>Eurotiomycetes</taxon>
        <taxon>Eurotiomycetidae</taxon>
        <taxon>Onygenales</taxon>
        <taxon>Ajellomycetaceae</taxon>
        <taxon>Blastomyces</taxon>
    </lineage>
</organism>
<dbReference type="GO" id="GO:0004222">
    <property type="term" value="F:metalloendopeptidase activity"/>
    <property type="evidence" value="ECO:0007669"/>
    <property type="project" value="TreeGrafter"/>
</dbReference>
<proteinExistence type="inferred from homology"/>
<evidence type="ECO:0000313" key="12">
    <source>
        <dbReference type="EMBL" id="OJD28285.1"/>
    </source>
</evidence>
<dbReference type="PANTHER" id="PTHR43690">
    <property type="entry name" value="NARDILYSIN"/>
    <property type="match status" value="1"/>
</dbReference>
<evidence type="ECO:0000256" key="6">
    <source>
        <dbReference type="ARBA" id="ARBA00023049"/>
    </source>
</evidence>
<keyword evidence="5" id="KW-0862">Zinc</keyword>
<evidence type="ECO:0000313" key="13">
    <source>
        <dbReference type="Proteomes" id="UP000242791"/>
    </source>
</evidence>
<evidence type="ECO:0000256" key="3">
    <source>
        <dbReference type="ARBA" id="ARBA00022723"/>
    </source>
</evidence>
<dbReference type="SUPFAM" id="SSF63411">
    <property type="entry name" value="LuxS/MPP-like metallohydrolase"/>
    <property type="match status" value="4"/>
</dbReference>
<dbReference type="InterPro" id="IPR011765">
    <property type="entry name" value="Pept_M16_N"/>
</dbReference>
<evidence type="ECO:0008006" key="14">
    <source>
        <dbReference type="Google" id="ProtNLM"/>
    </source>
</evidence>
<evidence type="ECO:0000256" key="4">
    <source>
        <dbReference type="ARBA" id="ARBA00022801"/>
    </source>
</evidence>
<evidence type="ECO:0000256" key="5">
    <source>
        <dbReference type="ARBA" id="ARBA00022833"/>
    </source>
</evidence>
<feature type="domain" description="Peptidase M16 C-terminal" evidence="9">
    <location>
        <begin position="355"/>
        <end position="534"/>
    </location>
</feature>
<gene>
    <name evidence="12" type="ORF">ACJ73_00307</name>
</gene>
<dbReference type="Pfam" id="PF22456">
    <property type="entry name" value="PqqF-like_C_4"/>
    <property type="match status" value="1"/>
</dbReference>
<dbReference type="AlphaFoldDB" id="A0A1J9RKZ6"/>
<feature type="domain" description="Coenzyme PQQ synthesis protein F-like C-terminal lobe" evidence="11">
    <location>
        <begin position="935"/>
        <end position="1033"/>
    </location>
</feature>
<evidence type="ECO:0000259" key="10">
    <source>
        <dbReference type="Pfam" id="PF16187"/>
    </source>
</evidence>
<dbReference type="VEuPathDB" id="FungiDB:ACJ73_00307"/>